<reference evidence="4" key="1">
    <citation type="submission" date="2016-10" db="EMBL/GenBank/DDBJ databases">
        <authorList>
            <person name="Varghese N."/>
            <person name="Submissions S."/>
        </authorList>
    </citation>
    <scope>NUCLEOTIDE SEQUENCE [LARGE SCALE GENOMIC DNA]</scope>
    <source>
        <strain evidence="4">2SM5</strain>
    </source>
</reference>
<evidence type="ECO:0000313" key="4">
    <source>
        <dbReference type="Proteomes" id="UP000243426"/>
    </source>
</evidence>
<dbReference type="SUPFAM" id="SSF56529">
    <property type="entry name" value="FAH"/>
    <property type="match status" value="1"/>
</dbReference>
<dbReference type="EMBL" id="LT629748">
    <property type="protein sequence ID" value="SDS77024.1"/>
    <property type="molecule type" value="Genomic_DNA"/>
</dbReference>
<dbReference type="STRING" id="797277.SAMN05216198_2735"/>
<gene>
    <name evidence="3" type="ORF">SAMN05216198_2735</name>
</gene>
<dbReference type="RefSeq" id="WP_090274184.1">
    <property type="nucleotide sequence ID" value="NZ_LT629748.1"/>
</dbReference>
<evidence type="ECO:0000313" key="3">
    <source>
        <dbReference type="EMBL" id="SDS77024.1"/>
    </source>
</evidence>
<name>A0A1H1UWT8_9GAMM</name>
<dbReference type="GO" id="GO:0046872">
    <property type="term" value="F:metal ion binding"/>
    <property type="evidence" value="ECO:0007669"/>
    <property type="project" value="UniProtKB-KW"/>
</dbReference>
<dbReference type="Proteomes" id="UP000243426">
    <property type="component" value="Chromosome I"/>
</dbReference>
<dbReference type="Gene3D" id="3.90.850.10">
    <property type="entry name" value="Fumarylacetoacetase-like, C-terminal domain"/>
    <property type="match status" value="1"/>
</dbReference>
<dbReference type="GO" id="GO:0018773">
    <property type="term" value="F:acetylpyruvate hydrolase activity"/>
    <property type="evidence" value="ECO:0007669"/>
    <property type="project" value="TreeGrafter"/>
</dbReference>
<dbReference type="PANTHER" id="PTHR11820">
    <property type="entry name" value="ACYLPYRUVASE"/>
    <property type="match status" value="1"/>
</dbReference>
<keyword evidence="1" id="KW-0479">Metal-binding</keyword>
<dbReference type="NCBIfam" id="NF007967">
    <property type="entry name" value="PRK10691.1"/>
    <property type="match status" value="1"/>
</dbReference>
<dbReference type="Pfam" id="PF01557">
    <property type="entry name" value="FAA_hydrolase"/>
    <property type="match status" value="1"/>
</dbReference>
<dbReference type="PANTHER" id="PTHR11820:SF7">
    <property type="entry name" value="ACYLPYRUVASE FAHD1, MITOCHONDRIAL"/>
    <property type="match status" value="1"/>
</dbReference>
<evidence type="ECO:0000259" key="2">
    <source>
        <dbReference type="Pfam" id="PF01557"/>
    </source>
</evidence>
<evidence type="ECO:0000256" key="1">
    <source>
        <dbReference type="ARBA" id="ARBA00022723"/>
    </source>
</evidence>
<dbReference type="OrthoDB" id="9805307at2"/>
<feature type="domain" description="Fumarylacetoacetase-like C-terminal" evidence="2">
    <location>
        <begin position="19"/>
        <end position="216"/>
    </location>
</feature>
<dbReference type="InterPro" id="IPR011234">
    <property type="entry name" value="Fumarylacetoacetase-like_C"/>
</dbReference>
<dbReference type="AlphaFoldDB" id="A0A1H1UWT8"/>
<accession>A0A1H1UWT8</accession>
<keyword evidence="4" id="KW-1185">Reference proteome</keyword>
<dbReference type="InterPro" id="IPR036663">
    <property type="entry name" value="Fumarylacetoacetase_C_sf"/>
</dbReference>
<protein>
    <submittedName>
        <fullName evidence="3">2-keto-4-pentenoate hydratase/2-oxohepta-3-ene-1,7-dioic acid hydratase (Catechol pathway)</fullName>
    </submittedName>
</protein>
<proteinExistence type="predicted"/>
<organism evidence="3 4">
    <name type="scientific">Halopseudomonas litoralis</name>
    <dbReference type="NCBI Taxonomy" id="797277"/>
    <lineage>
        <taxon>Bacteria</taxon>
        <taxon>Pseudomonadati</taxon>
        <taxon>Pseudomonadota</taxon>
        <taxon>Gammaproteobacteria</taxon>
        <taxon>Pseudomonadales</taxon>
        <taxon>Pseudomonadaceae</taxon>
        <taxon>Halopseudomonas</taxon>
    </lineage>
</organism>
<sequence>MTYQHQYNDGTPIDLPLGKVVCVGRNYAEHARELNNPVPSEPLLFIKPATAVVPLADSFHLPTGRGAVHYETEIALLIGAPLSGTVGPGDAAAAITGVGLALDLTLRELQDQLKAKGHPWERAKAFDAACPLSVFVRPDQAPALNDLPLRLQINGELRQQGNSAEMITPIIALLQHIAGAFTLLPGDVVLTGTPAGVGVLNPGDELKLTIPGTLQQVTRVHE</sequence>